<dbReference type="CDD" id="cd00198">
    <property type="entry name" value="vWFA"/>
    <property type="match status" value="1"/>
</dbReference>
<dbReference type="InterPro" id="IPR002035">
    <property type="entry name" value="VWF_A"/>
</dbReference>
<dbReference type="Proteomes" id="UP000030762">
    <property type="component" value="Unassembled WGS sequence"/>
</dbReference>
<dbReference type="InterPro" id="IPR030383">
    <property type="entry name" value="G_VLIG_dom"/>
</dbReference>
<dbReference type="PROSITE" id="PS51717">
    <property type="entry name" value="G_VLIG"/>
    <property type="match status" value="1"/>
</dbReference>
<evidence type="ECO:0000313" key="3">
    <source>
        <dbReference type="EMBL" id="EQC37230.1"/>
    </source>
</evidence>
<protein>
    <recommendedName>
        <fullName evidence="5">VWFA domain-containing protein</fullName>
    </recommendedName>
</protein>
<dbReference type="SUPFAM" id="SSF53300">
    <property type="entry name" value="vWA-like"/>
    <property type="match status" value="1"/>
</dbReference>
<name>T0QT89_SAPDV</name>
<dbReference type="RefSeq" id="XP_008609392.1">
    <property type="nucleotide sequence ID" value="XM_008611170.1"/>
</dbReference>
<dbReference type="InterPro" id="IPR036465">
    <property type="entry name" value="vWFA_dom_sf"/>
</dbReference>
<gene>
    <name evidence="3" type="ORF">SDRG_05455</name>
</gene>
<keyword evidence="4" id="KW-1185">Reference proteome</keyword>
<evidence type="ECO:0008006" key="5">
    <source>
        <dbReference type="Google" id="ProtNLM"/>
    </source>
</evidence>
<accession>T0QT89</accession>
<dbReference type="eggNOG" id="ENOG502QUF5">
    <property type="taxonomic scope" value="Eukaryota"/>
</dbReference>
<feature type="domain" description="VLIG-type G" evidence="2">
    <location>
        <begin position="1056"/>
        <end position="1146"/>
    </location>
</feature>
<evidence type="ECO:0000313" key="4">
    <source>
        <dbReference type="Proteomes" id="UP000030762"/>
    </source>
</evidence>
<dbReference type="Pfam" id="PF13519">
    <property type="entry name" value="VWA_2"/>
    <property type="match status" value="1"/>
</dbReference>
<dbReference type="InterPro" id="IPR027417">
    <property type="entry name" value="P-loop_NTPase"/>
</dbReference>
<dbReference type="STRING" id="1156394.T0QT89"/>
<dbReference type="GeneID" id="19946182"/>
<dbReference type="OrthoDB" id="2343366at2759"/>
<dbReference type="VEuPathDB" id="FungiDB:SDRG_05455"/>
<dbReference type="PANTHER" id="PTHR22796:SF1">
    <property type="entry name" value="VWFA DOMAIN-CONTAINING PROTEIN"/>
    <property type="match status" value="1"/>
</dbReference>
<evidence type="ECO:0000259" key="2">
    <source>
        <dbReference type="PROSITE" id="PS51717"/>
    </source>
</evidence>
<dbReference type="Gene3D" id="3.40.50.410">
    <property type="entry name" value="von Willebrand factor, type A domain"/>
    <property type="match status" value="1"/>
</dbReference>
<proteinExistence type="predicted"/>
<dbReference type="EMBL" id="JH767145">
    <property type="protein sequence ID" value="EQC37230.1"/>
    <property type="molecule type" value="Genomic_DNA"/>
</dbReference>
<evidence type="ECO:0000259" key="1">
    <source>
        <dbReference type="PROSITE" id="PS50234"/>
    </source>
</evidence>
<dbReference type="GO" id="GO:0005525">
    <property type="term" value="F:GTP binding"/>
    <property type="evidence" value="ECO:0007669"/>
    <property type="project" value="InterPro"/>
</dbReference>
<organism evidence="3 4">
    <name type="scientific">Saprolegnia diclina (strain VS20)</name>
    <dbReference type="NCBI Taxonomy" id="1156394"/>
    <lineage>
        <taxon>Eukaryota</taxon>
        <taxon>Sar</taxon>
        <taxon>Stramenopiles</taxon>
        <taxon>Oomycota</taxon>
        <taxon>Saprolegniomycetes</taxon>
        <taxon>Saprolegniales</taxon>
        <taxon>Saprolegniaceae</taxon>
        <taxon>Saprolegnia</taxon>
    </lineage>
</organism>
<dbReference type="InParanoid" id="T0QT89"/>
<dbReference type="PROSITE" id="PS50234">
    <property type="entry name" value="VWFA"/>
    <property type="match status" value="1"/>
</dbReference>
<dbReference type="Gene3D" id="3.40.50.300">
    <property type="entry name" value="P-loop containing nucleotide triphosphate hydrolases"/>
    <property type="match status" value="1"/>
</dbReference>
<sequence>MKCMASPGRSSSLCQAFVARQKLPTRRARTRAQETKLPACRAPSSKFERPCAQRAISLARVPCLVPAQRYESTSVRTILRDLSRHVLNGRFSRELLSTPLCHCPSTTKMASRMTVATSYESLSCYHLLRMAVEDDAGAVVFQPTLVESELLRLLGALHVVDGAKKMPVEEQLGRFVDASDADRSIDVVACFGKQAAVQVELRQRGWWLTKLEHYLHADDEGVFVIVLPDARPKVVLFTWLLDSAFAPEYLRERATYALRFVTTLTSTVLCCLTDADWTALELAAADETNDIGSSWMKYSVEFSIAEAAVQDEIVTCVALPTTTQLPQGLVLVSSTGPTAVTFRVASETSITTKKGVVGLTPPTAFAKWLVDAATTHRLELKVGLPKPCMKAALTAWCAWPTWALDRVTIAGVRNDMRPDVTTRVEWELHDFLARFSHNAKVLCYMAPEPRSAVAEERAHAEMMADLTSLSNQLAGELPIPADLSSLPAHVKTMINAEGEAMWRATPRSAGIKSYADATKSPSQSWLVADHFEPFSFPFVGKSPAAMDLIVPRILADLKAYYDNWLSALQEFLFEPKVASAMVEHALLQADTTATLCCARDALIYEAFVAAIDTRNRLHAATALTTTLAKGADAEHLSVAQQHIGDGGQTLYLTHQDGRALAQLHLPLHVRILLVTVVDAVLVVVYTDDTKTTVRSYTLHGPRSLKKHVSKPFPHVVERCDFDPTQRTLALFHSDTFVDLLTFTPTFTKLLGRSQRVDLRVLRPLPPFRDVLMFGGDQPGLLCVGDDGSAQSYVRQTRQLSKHVPKFVATPTTKVVKFKDGAFIVRLMPLTDQSLRVQTMTTHTLAPLPETTVALPCLLDWKATEARAYADTILLLDPTTGAVVELQLTVVSGQLAWELQCAQQAAPANLNESSLLWAVFHVFEKFPVRAMMDETSSRPALQLRAHASSPARREVFLTTLDAVMTKLGSLQKDLTPLALAKDAIVDASLLVWPTMALAPWILELVGFVPVPICRAQDNQLLLLRDGVTMAFRDGSEAHTLAPQIGFGAASHVLRAWSGPVVVLTSMGKQSTGKSYFLNHLTGSSFAISGARCTDGVWLTLRQLGRCLVVVLDFEGLGSFERSAQEDTLLSVLNAAVSRLTVFRIEMRFDKDVDGMFAKFQQGVALLKGDERLFCGRLLLNVKDVNPHDQASVVAEFKSKLEAVLSENKANNFVKVMYGGGTTITCCPPLGNQGYYDALEEAACSLHAARAKAYANGADCHDTLNMVLAKISLLDWTDMGDNVQAHKLAQLCDDIRHALRYGCLDDDETLGPDDDATMTAQRQAMVFDSHLDLPPDEMLEFELDAADDDVASTLASAKTILLCYLEQFLMQVDAPRSLVLEARFDVVWNFVVWRREYRVRSWFASLAASGRDEADLLDVCVRRMKQYLRRCQHTCAKCQLGCFESILHEANVDHDCGTDHTCAGCCSYCTAGNVPCGAAAGHTGPCNCTYANHTCTSPCVMASASNCDGDCHLPVDHDGPHACNVAEHRCSHACTAPDCRSLCTQLFAITHDRHDCGSSSCMRGCSIAGCSRLCHVQDHFHAAGHTCGADHRCATECAADGLCEVKVQRTPTTFEGGRGTFEYTQQTMVGVRKKCAALLPVGALDHDGAAHRCDATDHTCAAQCPCCRYYCTKAVGHAGLHATSHGNMTETYFVSDVASVDIAGRAYVAGEDGVAEMCPFFCSKMGRGHVHYVPCDHASADLCNASDGRRHCTTALEPHPTRPMDEVLHATYWKMQGWEDPVASAMDRNAFGLCPYQCAAPSHKEGETSFCTLEAWHAPVVANAPPGHTLARGHVLPCTHTAHRGQVHHVFVLDTSGSMRGQRWTDAKNAVYEYIAQQRAKKGAMYPDIVSVISFSEGSQIVYEGRSLCKMGRKTCAAIPFRGFGTNYNDGLRAAIEVLSRNDHTTYTPVLLFFTDGRPHHASNGIAVAVHAKTGLVSRSAVPY</sequence>
<reference evidence="3 4" key="1">
    <citation type="submission" date="2012-04" db="EMBL/GenBank/DDBJ databases">
        <title>The Genome Sequence of Saprolegnia declina VS20.</title>
        <authorList>
            <consortium name="The Broad Institute Genome Sequencing Platform"/>
            <person name="Russ C."/>
            <person name="Nusbaum C."/>
            <person name="Tyler B."/>
            <person name="van West P."/>
            <person name="Dieguez-Uribeondo J."/>
            <person name="de Bruijn I."/>
            <person name="Tripathy S."/>
            <person name="Jiang R."/>
            <person name="Young S.K."/>
            <person name="Zeng Q."/>
            <person name="Gargeya S."/>
            <person name="Fitzgerald M."/>
            <person name="Haas B."/>
            <person name="Abouelleil A."/>
            <person name="Alvarado L."/>
            <person name="Arachchi H.M."/>
            <person name="Berlin A."/>
            <person name="Chapman S.B."/>
            <person name="Goldberg J."/>
            <person name="Griggs A."/>
            <person name="Gujja S."/>
            <person name="Hansen M."/>
            <person name="Howarth C."/>
            <person name="Imamovic A."/>
            <person name="Larimer J."/>
            <person name="McCowen C."/>
            <person name="Montmayeur A."/>
            <person name="Murphy C."/>
            <person name="Neiman D."/>
            <person name="Pearson M."/>
            <person name="Priest M."/>
            <person name="Roberts A."/>
            <person name="Saif S."/>
            <person name="Shea T."/>
            <person name="Sisk P."/>
            <person name="Sykes S."/>
            <person name="Wortman J."/>
            <person name="Nusbaum C."/>
            <person name="Birren B."/>
        </authorList>
    </citation>
    <scope>NUCLEOTIDE SEQUENCE [LARGE SCALE GENOMIC DNA]</scope>
    <source>
        <strain evidence="3 4">VS20</strain>
    </source>
</reference>
<dbReference type="SUPFAM" id="SSF52540">
    <property type="entry name" value="P-loop containing nucleoside triphosphate hydrolases"/>
    <property type="match status" value="1"/>
</dbReference>
<dbReference type="PANTHER" id="PTHR22796">
    <property type="entry name" value="URG4-RELATED"/>
    <property type="match status" value="1"/>
</dbReference>
<feature type="domain" description="VWFA" evidence="1">
    <location>
        <begin position="1846"/>
        <end position="1982"/>
    </location>
</feature>